<proteinExistence type="predicted"/>
<dbReference type="AlphaFoldDB" id="A0A915K778"/>
<protein>
    <submittedName>
        <fullName evidence="2">Uncharacterized protein</fullName>
    </submittedName>
</protein>
<reference evidence="2" key="1">
    <citation type="submission" date="2022-11" db="UniProtKB">
        <authorList>
            <consortium name="WormBaseParasite"/>
        </authorList>
    </citation>
    <scope>IDENTIFICATION</scope>
</reference>
<keyword evidence="1" id="KW-1185">Reference proteome</keyword>
<evidence type="ECO:0000313" key="1">
    <source>
        <dbReference type="Proteomes" id="UP000887565"/>
    </source>
</evidence>
<sequence length="93" mass="10278">MLRPLHSIPPEKTTRMLMGVVLKNPNSHQLQRSSSTYRFKFIAPTLSTTILFTTKITTVSVISIEALENQIVVDWSSQKLDIHVMGGGAIGTP</sequence>
<dbReference type="Proteomes" id="UP000887565">
    <property type="component" value="Unplaced"/>
</dbReference>
<accession>A0A915K778</accession>
<organism evidence="1 2">
    <name type="scientific">Romanomermis culicivorax</name>
    <name type="common">Nematode worm</name>
    <dbReference type="NCBI Taxonomy" id="13658"/>
    <lineage>
        <taxon>Eukaryota</taxon>
        <taxon>Metazoa</taxon>
        <taxon>Ecdysozoa</taxon>
        <taxon>Nematoda</taxon>
        <taxon>Enoplea</taxon>
        <taxon>Dorylaimia</taxon>
        <taxon>Mermithida</taxon>
        <taxon>Mermithoidea</taxon>
        <taxon>Mermithidae</taxon>
        <taxon>Romanomermis</taxon>
    </lineage>
</organism>
<dbReference type="WBParaSite" id="nRc.2.0.1.t34193-RA">
    <property type="protein sequence ID" value="nRc.2.0.1.t34193-RA"/>
    <property type="gene ID" value="nRc.2.0.1.g34193"/>
</dbReference>
<name>A0A915K778_ROMCU</name>
<evidence type="ECO:0000313" key="2">
    <source>
        <dbReference type="WBParaSite" id="nRc.2.0.1.t34193-RA"/>
    </source>
</evidence>